<feature type="transmembrane region" description="Helical" evidence="6">
    <location>
        <begin position="100"/>
        <end position="121"/>
    </location>
</feature>
<reference evidence="7 8" key="1">
    <citation type="submission" date="2019-07" db="EMBL/GenBank/DDBJ databases">
        <title>Whole genome shotgun sequence of Vibrio sagamiensis NBRC 104589.</title>
        <authorList>
            <person name="Hosoyama A."/>
            <person name="Uohara A."/>
            <person name="Ohji S."/>
            <person name="Ichikawa N."/>
        </authorList>
    </citation>
    <scope>NUCLEOTIDE SEQUENCE [LARGE SCALE GENOMIC DNA]</scope>
    <source>
        <strain evidence="7 8">NBRC 104589</strain>
    </source>
</reference>
<evidence type="ECO:0000256" key="6">
    <source>
        <dbReference type="SAM" id="Phobius"/>
    </source>
</evidence>
<feature type="transmembrane region" description="Helical" evidence="6">
    <location>
        <begin position="165"/>
        <end position="185"/>
    </location>
</feature>
<evidence type="ECO:0000313" key="7">
    <source>
        <dbReference type="EMBL" id="GEM76192.1"/>
    </source>
</evidence>
<dbReference type="AlphaFoldDB" id="A0A511QIB4"/>
<evidence type="ECO:0000256" key="5">
    <source>
        <dbReference type="ARBA" id="ARBA00023136"/>
    </source>
</evidence>
<dbReference type="GO" id="GO:0005886">
    <property type="term" value="C:plasma membrane"/>
    <property type="evidence" value="ECO:0007669"/>
    <property type="project" value="UniProtKB-SubCell"/>
</dbReference>
<keyword evidence="2" id="KW-1003">Cell membrane</keyword>
<dbReference type="Pfam" id="PF01810">
    <property type="entry name" value="LysE"/>
    <property type="match status" value="1"/>
</dbReference>
<accession>A0A511QIB4</accession>
<evidence type="ECO:0000313" key="8">
    <source>
        <dbReference type="Proteomes" id="UP000321922"/>
    </source>
</evidence>
<protein>
    <submittedName>
        <fullName evidence="7">Lysine transporter LysE</fullName>
    </submittedName>
</protein>
<dbReference type="PIRSF" id="PIRSF006324">
    <property type="entry name" value="LeuE"/>
    <property type="match status" value="1"/>
</dbReference>
<proteinExistence type="predicted"/>
<keyword evidence="5 6" id="KW-0472">Membrane</keyword>
<organism evidence="7 8">
    <name type="scientific">Vibrio sagamiensis NBRC 104589</name>
    <dbReference type="NCBI Taxonomy" id="1219064"/>
    <lineage>
        <taxon>Bacteria</taxon>
        <taxon>Pseudomonadati</taxon>
        <taxon>Pseudomonadota</taxon>
        <taxon>Gammaproteobacteria</taxon>
        <taxon>Vibrionales</taxon>
        <taxon>Vibrionaceae</taxon>
        <taxon>Vibrio</taxon>
    </lineage>
</organism>
<evidence type="ECO:0000256" key="2">
    <source>
        <dbReference type="ARBA" id="ARBA00022475"/>
    </source>
</evidence>
<evidence type="ECO:0000256" key="3">
    <source>
        <dbReference type="ARBA" id="ARBA00022692"/>
    </source>
</evidence>
<dbReference type="PANTHER" id="PTHR30086:SF16">
    <property type="entry name" value="AMINO ACID EFFLUX PERMEASE RHTB FAMILY"/>
    <property type="match status" value="1"/>
</dbReference>
<feature type="transmembrane region" description="Helical" evidence="6">
    <location>
        <begin position="133"/>
        <end position="153"/>
    </location>
</feature>
<name>A0A511QIB4_9VIBR</name>
<comment type="subcellular location">
    <subcellularLocation>
        <location evidence="1">Cell membrane</location>
        <topology evidence="1">Multi-pass membrane protein</topology>
    </subcellularLocation>
</comment>
<keyword evidence="3 6" id="KW-0812">Transmembrane</keyword>
<feature type="transmembrane region" description="Helical" evidence="6">
    <location>
        <begin position="26"/>
        <end position="47"/>
    </location>
</feature>
<feature type="transmembrane region" description="Helical" evidence="6">
    <location>
        <begin position="53"/>
        <end position="74"/>
    </location>
</feature>
<comment type="caution">
    <text evidence="7">The sequence shown here is derived from an EMBL/GenBank/DDBJ whole genome shotgun (WGS) entry which is preliminary data.</text>
</comment>
<dbReference type="PANTHER" id="PTHR30086">
    <property type="entry name" value="ARGININE EXPORTER PROTEIN ARGO"/>
    <property type="match status" value="1"/>
</dbReference>
<dbReference type="EMBL" id="BJXJ01000021">
    <property type="protein sequence ID" value="GEM76192.1"/>
    <property type="molecule type" value="Genomic_DNA"/>
</dbReference>
<keyword evidence="4 6" id="KW-1133">Transmembrane helix</keyword>
<keyword evidence="8" id="KW-1185">Reference proteome</keyword>
<dbReference type="Proteomes" id="UP000321922">
    <property type="component" value="Unassembled WGS sequence"/>
</dbReference>
<evidence type="ECO:0000256" key="1">
    <source>
        <dbReference type="ARBA" id="ARBA00004651"/>
    </source>
</evidence>
<dbReference type="InterPro" id="IPR001123">
    <property type="entry name" value="LeuE-type"/>
</dbReference>
<gene>
    <name evidence="7" type="ORF">VSA01S_23040</name>
</gene>
<evidence type="ECO:0000256" key="4">
    <source>
        <dbReference type="ARBA" id="ARBA00022989"/>
    </source>
</evidence>
<dbReference type="GO" id="GO:0015171">
    <property type="term" value="F:amino acid transmembrane transporter activity"/>
    <property type="evidence" value="ECO:0007669"/>
    <property type="project" value="TreeGrafter"/>
</dbReference>
<sequence>MSPGPSLAIVAKHALSGGRIHGLATAWAHALGIAMYAGLTLLGLAIVLRQSPIIFKTITILGALYLIYLGINALRSKGGISEKLESTQATSVMKAARQGFFMAILSPKIAIFFTALFSQFISLDSPIGVKVTIVSLPFLIDGLWYTFVTMVLSDIRVVDKIRSKAVLIDKLTGVILVLLAVRVIVMNM</sequence>